<accession>A0A373A165</accession>
<evidence type="ECO:0000313" key="2">
    <source>
        <dbReference type="Proteomes" id="UP000263377"/>
    </source>
</evidence>
<comment type="caution">
    <text evidence="1">The sequence shown here is derived from an EMBL/GenBank/DDBJ whole genome shotgun (WGS) entry which is preliminary data.</text>
</comment>
<organism evidence="1 2">
    <name type="scientific">Kitasatospora xanthocidica</name>
    <dbReference type="NCBI Taxonomy" id="83382"/>
    <lineage>
        <taxon>Bacteria</taxon>
        <taxon>Bacillati</taxon>
        <taxon>Actinomycetota</taxon>
        <taxon>Actinomycetes</taxon>
        <taxon>Kitasatosporales</taxon>
        <taxon>Streptomycetaceae</taxon>
        <taxon>Kitasatospora</taxon>
    </lineage>
</organism>
<dbReference type="Proteomes" id="UP000263377">
    <property type="component" value="Unassembled WGS sequence"/>
</dbReference>
<proteinExistence type="predicted"/>
<name>A0A373A165_9ACTN</name>
<protein>
    <submittedName>
        <fullName evidence="1">DUF3515 family protein</fullName>
    </submittedName>
</protein>
<dbReference type="AlphaFoldDB" id="A0A373A165"/>
<sequence length="172" mass="17991">MARELRVPEALTALPAPVRWLALPIALTCAVVALVGSWSPADPAVEIPQPTGRAAGYCRALAAALPADLLGHARRDPSPASPYVAGWGDSPRTVLRCGIDRPEELDGDHASDWSPSVDDVTWWSQKLADGGYRFVTTMRAAYVEVTVPAGAAKNPFDPAAALSGAVKANVPG</sequence>
<reference evidence="1 2" key="1">
    <citation type="submission" date="2018-08" db="EMBL/GenBank/DDBJ databases">
        <title>Diversity &amp; Physiological Properties of Lignin-Decomposing Actinobacteria from Soil.</title>
        <authorList>
            <person name="Roh S.G."/>
            <person name="Kim S.B."/>
        </authorList>
    </citation>
    <scope>NUCLEOTIDE SEQUENCE [LARGE SCALE GENOMIC DNA]</scope>
    <source>
        <strain evidence="1 2">MMS17-GH009</strain>
    </source>
</reference>
<dbReference type="RefSeq" id="WP_117489650.1">
    <property type="nucleotide sequence ID" value="NZ_QVIG01000001.1"/>
</dbReference>
<dbReference type="EMBL" id="QVIG01000001">
    <property type="protein sequence ID" value="RGD61504.1"/>
    <property type="molecule type" value="Genomic_DNA"/>
</dbReference>
<dbReference type="Pfam" id="PF12028">
    <property type="entry name" value="DUF3515"/>
    <property type="match status" value="1"/>
</dbReference>
<gene>
    <name evidence="1" type="ORF">DR950_30440</name>
</gene>
<keyword evidence="2" id="KW-1185">Reference proteome</keyword>
<evidence type="ECO:0000313" key="1">
    <source>
        <dbReference type="EMBL" id="RGD61504.1"/>
    </source>
</evidence>
<dbReference type="InterPro" id="IPR021903">
    <property type="entry name" value="DUF3515"/>
</dbReference>